<keyword evidence="4" id="KW-1185">Reference proteome</keyword>
<organism evidence="3 4">
    <name type="scientific">Adhaeribacter soli</name>
    <dbReference type="NCBI Taxonomy" id="2607655"/>
    <lineage>
        <taxon>Bacteria</taxon>
        <taxon>Pseudomonadati</taxon>
        <taxon>Bacteroidota</taxon>
        <taxon>Cytophagia</taxon>
        <taxon>Cytophagales</taxon>
        <taxon>Hymenobacteraceae</taxon>
        <taxon>Adhaeribacter</taxon>
    </lineage>
</organism>
<accession>A0A5N1IUU4</accession>
<dbReference type="InterPro" id="IPR036890">
    <property type="entry name" value="HATPase_C_sf"/>
</dbReference>
<dbReference type="AlphaFoldDB" id="A0A5N1IUU4"/>
<dbReference type="GO" id="GO:0005524">
    <property type="term" value="F:ATP binding"/>
    <property type="evidence" value="ECO:0007669"/>
    <property type="project" value="UniProtKB-KW"/>
</dbReference>
<keyword evidence="1" id="KW-0418">Kinase</keyword>
<dbReference type="InterPro" id="IPR003594">
    <property type="entry name" value="HATPase_dom"/>
</dbReference>
<evidence type="ECO:0000313" key="4">
    <source>
        <dbReference type="Proteomes" id="UP000326570"/>
    </source>
</evidence>
<dbReference type="Proteomes" id="UP000326570">
    <property type="component" value="Unassembled WGS sequence"/>
</dbReference>
<comment type="caution">
    <text evidence="3">The sequence shown here is derived from an EMBL/GenBank/DDBJ whole genome shotgun (WGS) entry which is preliminary data.</text>
</comment>
<proteinExistence type="predicted"/>
<keyword evidence="1" id="KW-0808">Transferase</keyword>
<dbReference type="GO" id="GO:0004674">
    <property type="term" value="F:protein serine/threonine kinase activity"/>
    <property type="evidence" value="ECO:0007669"/>
    <property type="project" value="UniProtKB-KW"/>
</dbReference>
<dbReference type="CDD" id="cd16936">
    <property type="entry name" value="HATPase_RsbW-like"/>
    <property type="match status" value="1"/>
</dbReference>
<keyword evidence="3" id="KW-0067">ATP-binding</keyword>
<reference evidence="3 4" key="1">
    <citation type="submission" date="2019-09" db="EMBL/GenBank/DDBJ databases">
        <title>Genome sequence of Adhaeribacter sp. M2.</title>
        <authorList>
            <person name="Srinivasan S."/>
        </authorList>
    </citation>
    <scope>NUCLEOTIDE SEQUENCE [LARGE SCALE GENOMIC DNA]</scope>
    <source>
        <strain evidence="3 4">M2</strain>
    </source>
</reference>
<keyword evidence="3" id="KW-0547">Nucleotide-binding</keyword>
<evidence type="ECO:0000313" key="3">
    <source>
        <dbReference type="EMBL" id="KAA9333701.1"/>
    </source>
</evidence>
<protein>
    <submittedName>
        <fullName evidence="3">ATP-binding protein</fullName>
    </submittedName>
</protein>
<keyword evidence="1" id="KW-0723">Serine/threonine-protein kinase</keyword>
<dbReference type="EMBL" id="VTWT01000005">
    <property type="protein sequence ID" value="KAA9333701.1"/>
    <property type="molecule type" value="Genomic_DNA"/>
</dbReference>
<name>A0A5N1IUU4_9BACT</name>
<sequence length="136" mass="15577">MNNSIRISCSKKNLKTIREFVTQYLSQYELSDIVLNQIVLAVDEISANLIIHANQEDASKFMELAIERLNGQLLFEISDNGISFQHSNYKEPDIEEHIRIGKKGGVGIAIVNRIMDKVEFTSRNGRNICRLYKTVF</sequence>
<feature type="domain" description="Histidine kinase/HSP90-like ATPase" evidence="2">
    <location>
        <begin position="11"/>
        <end position="132"/>
    </location>
</feature>
<dbReference type="PANTHER" id="PTHR35526:SF3">
    <property type="entry name" value="ANTI-SIGMA-F FACTOR RSBW"/>
    <property type="match status" value="1"/>
</dbReference>
<dbReference type="Pfam" id="PF13581">
    <property type="entry name" value="HATPase_c_2"/>
    <property type="match status" value="1"/>
</dbReference>
<gene>
    <name evidence="3" type="ORF">F0P94_10660</name>
</gene>
<dbReference type="SUPFAM" id="SSF55874">
    <property type="entry name" value="ATPase domain of HSP90 chaperone/DNA topoisomerase II/histidine kinase"/>
    <property type="match status" value="1"/>
</dbReference>
<dbReference type="InterPro" id="IPR050267">
    <property type="entry name" value="Anti-sigma-factor_SerPK"/>
</dbReference>
<dbReference type="Gene3D" id="3.30.565.10">
    <property type="entry name" value="Histidine kinase-like ATPase, C-terminal domain"/>
    <property type="match status" value="1"/>
</dbReference>
<evidence type="ECO:0000259" key="2">
    <source>
        <dbReference type="Pfam" id="PF13581"/>
    </source>
</evidence>
<evidence type="ECO:0000256" key="1">
    <source>
        <dbReference type="ARBA" id="ARBA00022527"/>
    </source>
</evidence>
<dbReference type="RefSeq" id="WP_150903867.1">
    <property type="nucleotide sequence ID" value="NZ_VTWT01000005.1"/>
</dbReference>
<dbReference type="PANTHER" id="PTHR35526">
    <property type="entry name" value="ANTI-SIGMA-F FACTOR RSBW-RELATED"/>
    <property type="match status" value="1"/>
</dbReference>